<dbReference type="InterPro" id="IPR005162">
    <property type="entry name" value="Retrotrans_gag_dom"/>
</dbReference>
<dbReference type="Pfam" id="PF03732">
    <property type="entry name" value="Retrotrans_gag"/>
    <property type="match status" value="1"/>
</dbReference>
<protein>
    <recommendedName>
        <fullName evidence="1">Retrotransposon gag domain-containing protein</fullName>
    </recommendedName>
</protein>
<accession>A0A9W9KIH0</accession>
<evidence type="ECO:0000313" key="3">
    <source>
        <dbReference type="Proteomes" id="UP001149165"/>
    </source>
</evidence>
<dbReference type="OrthoDB" id="3557951at2759"/>
<feature type="domain" description="Retrotransposon gag" evidence="1">
    <location>
        <begin position="16"/>
        <end position="81"/>
    </location>
</feature>
<evidence type="ECO:0000259" key="1">
    <source>
        <dbReference type="Pfam" id="PF03732"/>
    </source>
</evidence>
<organism evidence="2 3">
    <name type="scientific">Penicillium angulare</name>
    <dbReference type="NCBI Taxonomy" id="116970"/>
    <lineage>
        <taxon>Eukaryota</taxon>
        <taxon>Fungi</taxon>
        <taxon>Dikarya</taxon>
        <taxon>Ascomycota</taxon>
        <taxon>Pezizomycotina</taxon>
        <taxon>Eurotiomycetes</taxon>
        <taxon>Eurotiomycetidae</taxon>
        <taxon>Eurotiales</taxon>
        <taxon>Aspergillaceae</taxon>
        <taxon>Penicillium</taxon>
    </lineage>
</organism>
<evidence type="ECO:0000313" key="2">
    <source>
        <dbReference type="EMBL" id="KAJ5106588.1"/>
    </source>
</evidence>
<sequence>MVLLQVLHAKSSNVFDYQTIFDQITYMNKEKKEAEIHLLSIKQGSDSLTGYIARFDDMLDDIRTKNLSDSEKISAFRRGVHSKVGIRLNECASLPETYQELLCIVQGLSGLPEFYEDQKYH</sequence>
<reference evidence="2" key="2">
    <citation type="journal article" date="2023" name="IMA Fungus">
        <title>Comparative genomic study of the Penicillium genus elucidates a diverse pangenome and 15 lateral gene transfer events.</title>
        <authorList>
            <person name="Petersen C."/>
            <person name="Sorensen T."/>
            <person name="Nielsen M.R."/>
            <person name="Sondergaard T.E."/>
            <person name="Sorensen J.L."/>
            <person name="Fitzpatrick D.A."/>
            <person name="Frisvad J.C."/>
            <person name="Nielsen K.L."/>
        </authorList>
    </citation>
    <scope>NUCLEOTIDE SEQUENCE</scope>
    <source>
        <strain evidence="2">IBT 30069</strain>
    </source>
</reference>
<reference evidence="2" key="1">
    <citation type="submission" date="2022-11" db="EMBL/GenBank/DDBJ databases">
        <authorList>
            <person name="Petersen C."/>
        </authorList>
    </citation>
    <scope>NUCLEOTIDE SEQUENCE</scope>
    <source>
        <strain evidence="2">IBT 30069</strain>
    </source>
</reference>
<gene>
    <name evidence="2" type="ORF">N7456_003263</name>
</gene>
<comment type="caution">
    <text evidence="2">The sequence shown here is derived from an EMBL/GenBank/DDBJ whole genome shotgun (WGS) entry which is preliminary data.</text>
</comment>
<proteinExistence type="predicted"/>
<name>A0A9W9KIH0_9EURO</name>
<dbReference type="EMBL" id="JAPQKH010000003">
    <property type="protein sequence ID" value="KAJ5106588.1"/>
    <property type="molecule type" value="Genomic_DNA"/>
</dbReference>
<keyword evidence="3" id="KW-1185">Reference proteome</keyword>
<dbReference type="AlphaFoldDB" id="A0A9W9KIH0"/>
<dbReference type="Proteomes" id="UP001149165">
    <property type="component" value="Unassembled WGS sequence"/>
</dbReference>